<dbReference type="GO" id="GO:0042597">
    <property type="term" value="C:periplasmic space"/>
    <property type="evidence" value="ECO:0007669"/>
    <property type="project" value="InterPro"/>
</dbReference>
<dbReference type="InterPro" id="IPR008457">
    <property type="entry name" value="Cu-R_CopD_dom"/>
</dbReference>
<dbReference type="GO" id="GO:0046688">
    <property type="term" value="P:response to copper ion"/>
    <property type="evidence" value="ECO:0007669"/>
    <property type="project" value="InterPro"/>
</dbReference>
<dbReference type="Proteomes" id="UP000219252">
    <property type="component" value="Unassembled WGS sequence"/>
</dbReference>
<dbReference type="OrthoDB" id="2353937at2"/>
<keyword evidence="3 9" id="KW-0812">Transmembrane</keyword>
<dbReference type="GO" id="GO:0006825">
    <property type="term" value="P:copper ion transport"/>
    <property type="evidence" value="ECO:0007669"/>
    <property type="project" value="InterPro"/>
</dbReference>
<dbReference type="InterPro" id="IPR014755">
    <property type="entry name" value="Cu-Rt/internalin_Ig-like"/>
</dbReference>
<evidence type="ECO:0000256" key="9">
    <source>
        <dbReference type="SAM" id="Phobius"/>
    </source>
</evidence>
<feature type="transmembrane region" description="Helical" evidence="9">
    <location>
        <begin position="160"/>
        <end position="183"/>
    </location>
</feature>
<keyword evidence="2" id="KW-1003">Cell membrane</keyword>
<keyword evidence="6 9" id="KW-1133">Transmembrane helix</keyword>
<gene>
    <name evidence="12" type="ORF">SAMN05877842_103238</name>
</gene>
<accession>A0A285UA97</accession>
<feature type="transmembrane region" description="Helical" evidence="9">
    <location>
        <begin position="326"/>
        <end position="347"/>
    </location>
</feature>
<evidence type="ECO:0000256" key="8">
    <source>
        <dbReference type="ARBA" id="ARBA00023136"/>
    </source>
</evidence>
<evidence type="ECO:0000259" key="10">
    <source>
        <dbReference type="Pfam" id="PF04234"/>
    </source>
</evidence>
<dbReference type="EMBL" id="OBQC01000003">
    <property type="protein sequence ID" value="SOC37486.1"/>
    <property type="molecule type" value="Genomic_DNA"/>
</dbReference>
<feature type="domain" description="CopC" evidence="10">
    <location>
        <begin position="2"/>
        <end position="87"/>
    </location>
</feature>
<evidence type="ECO:0000256" key="5">
    <source>
        <dbReference type="ARBA" id="ARBA00022729"/>
    </source>
</evidence>
<feature type="transmembrane region" description="Helical" evidence="9">
    <location>
        <begin position="123"/>
        <end position="148"/>
    </location>
</feature>
<feature type="transmembrane region" description="Helical" evidence="9">
    <location>
        <begin position="229"/>
        <end position="248"/>
    </location>
</feature>
<keyword evidence="8 9" id="KW-0472">Membrane</keyword>
<evidence type="ECO:0000256" key="3">
    <source>
        <dbReference type="ARBA" id="ARBA00022692"/>
    </source>
</evidence>
<name>A0A285UA97_9BACL</name>
<evidence type="ECO:0000256" key="1">
    <source>
        <dbReference type="ARBA" id="ARBA00004651"/>
    </source>
</evidence>
<dbReference type="InterPro" id="IPR014756">
    <property type="entry name" value="Ig_E-set"/>
</dbReference>
<sequence length="386" mass="43825">MEQSPQPNSHNETAPSEVILKFNSEVEENFTIKVYDENYQEVGSHSPQITDDNKEISVQLPSLADGIYKIEYYFISSNDGHALQGDFFILVGTDTDSYVSAEGNAFGSSNSNNELSNMNVLEIIIFALKAMYYIGFVLLIGWIIWWQTVQHYSNDLRRKFVLWGLVFQMLHLVGLISMILIQVDIFTSKGLFFTPNFPFDTNFGSFWLVSLVLSLIGFLCLFKNRWIDILWITILVLCKSLNGHASTFDFTLITVPFNSLHLIAAAIWAGGLAFIVLFWKKQKLYVMSFLPTFSTYALISFILMAVSGSIVTLIYSPDFFLLSNDWSRILLVKILVVAIVILFAAFIRKKIKDSNQSLGKWLVLDFSLMIIILIIVSILTYLSPTP</sequence>
<evidence type="ECO:0000256" key="7">
    <source>
        <dbReference type="ARBA" id="ARBA00023008"/>
    </source>
</evidence>
<dbReference type="AlphaFoldDB" id="A0A285UA97"/>
<feature type="transmembrane region" description="Helical" evidence="9">
    <location>
        <begin position="260"/>
        <end position="279"/>
    </location>
</feature>
<dbReference type="GO" id="GO:0005886">
    <property type="term" value="C:plasma membrane"/>
    <property type="evidence" value="ECO:0007669"/>
    <property type="project" value="UniProtKB-SubCell"/>
</dbReference>
<organism evidence="12 13">
    <name type="scientific">Ureibacillus acetophenoni</name>
    <dbReference type="NCBI Taxonomy" id="614649"/>
    <lineage>
        <taxon>Bacteria</taxon>
        <taxon>Bacillati</taxon>
        <taxon>Bacillota</taxon>
        <taxon>Bacilli</taxon>
        <taxon>Bacillales</taxon>
        <taxon>Caryophanaceae</taxon>
        <taxon>Ureibacillus</taxon>
    </lineage>
</organism>
<dbReference type="InterPro" id="IPR032694">
    <property type="entry name" value="CopC/D"/>
</dbReference>
<dbReference type="Pfam" id="PF05425">
    <property type="entry name" value="CopD"/>
    <property type="match status" value="1"/>
</dbReference>
<dbReference type="RefSeq" id="WP_097148869.1">
    <property type="nucleotide sequence ID" value="NZ_OBQC01000003.1"/>
</dbReference>
<keyword evidence="7" id="KW-0186">Copper</keyword>
<keyword evidence="13" id="KW-1185">Reference proteome</keyword>
<comment type="subcellular location">
    <subcellularLocation>
        <location evidence="1">Cell membrane</location>
        <topology evidence="1">Multi-pass membrane protein</topology>
    </subcellularLocation>
</comment>
<evidence type="ECO:0000313" key="12">
    <source>
        <dbReference type="EMBL" id="SOC37486.1"/>
    </source>
</evidence>
<feature type="transmembrane region" description="Helical" evidence="9">
    <location>
        <begin position="203"/>
        <end position="222"/>
    </location>
</feature>
<keyword evidence="4" id="KW-0479">Metal-binding</keyword>
<feature type="transmembrane region" description="Helical" evidence="9">
    <location>
        <begin position="359"/>
        <end position="382"/>
    </location>
</feature>
<evidence type="ECO:0000256" key="6">
    <source>
        <dbReference type="ARBA" id="ARBA00022989"/>
    </source>
</evidence>
<evidence type="ECO:0000256" key="4">
    <source>
        <dbReference type="ARBA" id="ARBA00022723"/>
    </source>
</evidence>
<dbReference type="PANTHER" id="PTHR34820">
    <property type="entry name" value="INNER MEMBRANE PROTEIN YEBZ"/>
    <property type="match status" value="1"/>
</dbReference>
<dbReference type="PANTHER" id="PTHR34820:SF4">
    <property type="entry name" value="INNER MEMBRANE PROTEIN YEBZ"/>
    <property type="match status" value="1"/>
</dbReference>
<keyword evidence="5" id="KW-0732">Signal</keyword>
<evidence type="ECO:0000313" key="13">
    <source>
        <dbReference type="Proteomes" id="UP000219252"/>
    </source>
</evidence>
<evidence type="ECO:0000256" key="2">
    <source>
        <dbReference type="ARBA" id="ARBA00022475"/>
    </source>
</evidence>
<proteinExistence type="predicted"/>
<dbReference type="SUPFAM" id="SSF81296">
    <property type="entry name" value="E set domains"/>
    <property type="match status" value="1"/>
</dbReference>
<dbReference type="Pfam" id="PF04234">
    <property type="entry name" value="CopC"/>
    <property type="match status" value="1"/>
</dbReference>
<dbReference type="GO" id="GO:0005507">
    <property type="term" value="F:copper ion binding"/>
    <property type="evidence" value="ECO:0007669"/>
    <property type="project" value="InterPro"/>
</dbReference>
<protein>
    <submittedName>
        <fullName evidence="12">Copper transport protein</fullName>
    </submittedName>
</protein>
<feature type="domain" description="Copper resistance protein D" evidence="11">
    <location>
        <begin position="289"/>
        <end position="379"/>
    </location>
</feature>
<dbReference type="InterPro" id="IPR007348">
    <property type="entry name" value="CopC_dom"/>
</dbReference>
<dbReference type="Gene3D" id="2.60.40.1220">
    <property type="match status" value="1"/>
</dbReference>
<reference evidence="13" key="1">
    <citation type="submission" date="2017-08" db="EMBL/GenBank/DDBJ databases">
        <authorList>
            <person name="Varghese N."/>
            <person name="Submissions S."/>
        </authorList>
    </citation>
    <scope>NUCLEOTIDE SEQUENCE [LARGE SCALE GENOMIC DNA]</scope>
    <source>
        <strain evidence="13">JC23</strain>
    </source>
</reference>
<feature type="transmembrane region" description="Helical" evidence="9">
    <location>
        <begin position="291"/>
        <end position="314"/>
    </location>
</feature>
<evidence type="ECO:0000259" key="11">
    <source>
        <dbReference type="Pfam" id="PF05425"/>
    </source>
</evidence>